<dbReference type="PANTHER" id="PTHR31876:SF26">
    <property type="entry name" value="PROTEIN LIKE COV 2"/>
    <property type="match status" value="1"/>
</dbReference>
<proteinExistence type="predicted"/>
<gene>
    <name evidence="1" type="ORF">METZ01_LOCUS116078</name>
</gene>
<dbReference type="PANTHER" id="PTHR31876">
    <property type="entry name" value="COV-LIKE PROTEIN 1"/>
    <property type="match status" value="1"/>
</dbReference>
<name>A0A381XEQ4_9ZZZZ</name>
<reference evidence="1" key="1">
    <citation type="submission" date="2018-05" db="EMBL/GenBank/DDBJ databases">
        <authorList>
            <person name="Lanie J.A."/>
            <person name="Ng W.-L."/>
            <person name="Kazmierczak K.M."/>
            <person name="Andrzejewski T.M."/>
            <person name="Davidsen T.M."/>
            <person name="Wayne K.J."/>
            <person name="Tettelin H."/>
            <person name="Glass J.I."/>
            <person name="Rusch D."/>
            <person name="Podicherti R."/>
            <person name="Tsui H.-C.T."/>
            <person name="Winkler M.E."/>
        </authorList>
    </citation>
    <scope>NUCLEOTIDE SEQUENCE</scope>
</reference>
<evidence type="ECO:0000313" key="1">
    <source>
        <dbReference type="EMBL" id="SVA63224.1"/>
    </source>
</evidence>
<feature type="non-terminal residue" evidence="1">
    <location>
        <position position="1"/>
    </location>
</feature>
<protein>
    <recommendedName>
        <fullName evidence="2">DUF502 domain-containing protein</fullName>
    </recommendedName>
</protein>
<accession>A0A381XEQ4</accession>
<evidence type="ECO:0008006" key="2">
    <source>
        <dbReference type="Google" id="ProtNLM"/>
    </source>
</evidence>
<sequence>KQITQSFSGASSRAFQKTVLIPYPRLEIWTMAFVTGQSTDENGKPYYHLFVPTTPNPTSGFMLIIPQEDAIDANLSVEEGLKAIISGGMLAPEKNVIASKSE</sequence>
<dbReference type="AlphaFoldDB" id="A0A381XEQ4"/>
<dbReference type="EMBL" id="UINC01014913">
    <property type="protein sequence ID" value="SVA63224.1"/>
    <property type="molecule type" value="Genomic_DNA"/>
</dbReference>
<dbReference type="InterPro" id="IPR007462">
    <property type="entry name" value="COV1-like"/>
</dbReference>
<dbReference type="Pfam" id="PF04367">
    <property type="entry name" value="DUF502"/>
    <property type="match status" value="1"/>
</dbReference>
<organism evidence="1">
    <name type="scientific">marine metagenome</name>
    <dbReference type="NCBI Taxonomy" id="408172"/>
    <lineage>
        <taxon>unclassified sequences</taxon>
        <taxon>metagenomes</taxon>
        <taxon>ecological metagenomes</taxon>
    </lineage>
</organism>